<gene>
    <name evidence="4" type="ORF">CVV64_16175</name>
</gene>
<sequence>MGVSDVYISSDASDIQKFMSHNRKPNHGLRCKLATMLLMALLAAFLDHGVAISAYIKRFSTVANGAVTYTGNTLGLSKQSSANAPGNQGSIGTFITTDTFTRDNTYPFGTTSNWLQNGSTALLTIPPGSTILYAELIWGGSYNYGGQNVSANLATFVTFATPSGSSSVNPSATTAVTLTGDNYYVRSAEVTSMVKSGGTGLYTTSHVPGTEATSENSANAAGWTLAVIYSNPSLPARNMTIFVGGELTSSTTTTTSSVSGFCTPGKGPINARLMVSAMEGDSNLTGDQMQFGPTTGTLTAISGPNNPLTNFFCSQINGNSGTLDTSGSFGTSNHPPGTNDSGKRQGWDITNVDISARLQNSQTTAVARGTTSGDRYIISSIGLQIEVGAPVFPTAVLTVDKTKTYVGDTLTYTVTLDNSTGTADALNVVYTNTPPLGTSFVSGSVILAGVSQPASNPVAGIQVGTVAAGAKTVISYRMLVNALPISPAPAQYSNFASWTYQYQSCPLLPLNNGTITTSPAIIVTVPRLEPTKSAAPSGAVLPGGTVVYTISIPNTGTVASSETTLADPIPVGTTYIPNSTKMNGVSIPDISGKMPFMTTALVAGPGAPAGQIGVGTVATISFSVTIDPNPPLIITNIATIDPDGPGPVAAITVPLTNPPVQADLGVTISDDVTSVTAGTASIYNVKVTNNGPDPIISFILSLTLPPEFTAPILTPSAGIFTSSTGNWTGLNIANGQSVNLSIAGTVSPSAIDSITVRATVAAPPGVNDFNIANNWASDTDTLLYSADLAVIKSDGQTNANQGTSVTYTITVTNNGPSTVTSLTVIDTLPIQLLNPVFTSSHGTYNADTGGWNGVSIGPSQNAVLTLKGTVDPSGSGNMINLVTVAPPPEVTDPVPGNNSSTDTDTIGSTVSLSKSVAPTSTVARAPVTYTLTISNSGTVPAQLTQLKDTLPDGFSYISGSCSGGTVSDPVVSGQILTWNGAWAIPSSGTFALAFRASPGTTLGIFYNNASISGGNFPTTVTGNTAPVTVASPLLTLEKQVDKTTANPGTELIFSVYYRNIQNSPALNVIITDTIPAFTSFVPGSLRIGAANSTFTTAGAPLTDGADSDMGEISGINVIFRIDRVESNDGITGSGPDEGRVFFKVVVQ</sequence>
<keyword evidence="2" id="KW-1133">Transmembrane helix</keyword>
<dbReference type="Proteomes" id="UP000233256">
    <property type="component" value="Unassembled WGS sequence"/>
</dbReference>
<dbReference type="Pfam" id="PF01345">
    <property type="entry name" value="DUF11"/>
    <property type="match status" value="5"/>
</dbReference>
<feature type="domain" description="DUF11" evidence="3">
    <location>
        <begin position="398"/>
        <end position="499"/>
    </location>
</feature>
<evidence type="ECO:0000313" key="4">
    <source>
        <dbReference type="EMBL" id="PKK89022.1"/>
    </source>
</evidence>
<dbReference type="PANTHER" id="PTHR34819:SF3">
    <property type="entry name" value="CELL SURFACE PROTEIN"/>
    <property type="match status" value="1"/>
</dbReference>
<name>A0A2N1PL64_9BACT</name>
<protein>
    <recommendedName>
        <fullName evidence="3">DUF11 domain-containing protein</fullName>
    </recommendedName>
</protein>
<evidence type="ECO:0000313" key="5">
    <source>
        <dbReference type="Proteomes" id="UP000233256"/>
    </source>
</evidence>
<keyword evidence="2" id="KW-0472">Membrane</keyword>
<reference evidence="4 5" key="1">
    <citation type="journal article" date="2017" name="ISME J.">
        <title>Potential for microbial H2 and metal transformations associated with novel bacteria and archaea in deep terrestrial subsurface sediments.</title>
        <authorList>
            <person name="Hernsdorf A.W."/>
            <person name="Amano Y."/>
            <person name="Miyakawa K."/>
            <person name="Ise K."/>
            <person name="Suzuki Y."/>
            <person name="Anantharaman K."/>
            <person name="Probst A."/>
            <person name="Burstein D."/>
            <person name="Thomas B.C."/>
            <person name="Banfield J.F."/>
        </authorList>
    </citation>
    <scope>NUCLEOTIDE SEQUENCE [LARGE SCALE GENOMIC DNA]</scope>
    <source>
        <strain evidence="4">HGW-Wallbacteria-1</strain>
    </source>
</reference>
<organism evidence="4 5">
    <name type="scientific">Candidatus Wallbacteria bacterium HGW-Wallbacteria-1</name>
    <dbReference type="NCBI Taxonomy" id="2013854"/>
    <lineage>
        <taxon>Bacteria</taxon>
        <taxon>Candidatus Walliibacteriota</taxon>
    </lineage>
</organism>
<dbReference type="InterPro" id="IPR001434">
    <property type="entry name" value="OmcB-like_DUF11"/>
</dbReference>
<dbReference type="InterPro" id="IPR047589">
    <property type="entry name" value="DUF11_rpt"/>
</dbReference>
<evidence type="ECO:0000256" key="2">
    <source>
        <dbReference type="SAM" id="Phobius"/>
    </source>
</evidence>
<evidence type="ECO:0000256" key="1">
    <source>
        <dbReference type="SAM" id="MobiDB-lite"/>
    </source>
</evidence>
<keyword evidence="2" id="KW-0812">Transmembrane</keyword>
<feature type="region of interest" description="Disordered" evidence="1">
    <location>
        <begin position="324"/>
        <end position="346"/>
    </location>
</feature>
<dbReference type="PANTHER" id="PTHR34819">
    <property type="entry name" value="LARGE CYSTEINE-RICH PERIPLASMIC PROTEIN OMCB"/>
    <property type="match status" value="1"/>
</dbReference>
<feature type="domain" description="DUF11" evidence="3">
    <location>
        <begin position="787"/>
        <end position="902"/>
    </location>
</feature>
<accession>A0A2N1PL64</accession>
<feature type="transmembrane region" description="Helical" evidence="2">
    <location>
        <begin position="33"/>
        <end position="56"/>
    </location>
</feature>
<dbReference type="EMBL" id="PGXC01000027">
    <property type="protein sequence ID" value="PKK89022.1"/>
    <property type="molecule type" value="Genomic_DNA"/>
</dbReference>
<feature type="domain" description="DUF11" evidence="3">
    <location>
        <begin position="911"/>
        <end position="1029"/>
    </location>
</feature>
<dbReference type="Gene3D" id="2.60.40.740">
    <property type="match status" value="2"/>
</dbReference>
<feature type="compositionally biased region" description="Polar residues" evidence="1">
    <location>
        <begin position="324"/>
        <end position="340"/>
    </location>
</feature>
<proteinExistence type="predicted"/>
<dbReference type="AlphaFoldDB" id="A0A2N1PL64"/>
<comment type="caution">
    <text evidence="4">The sequence shown here is derived from an EMBL/GenBank/DDBJ whole genome shotgun (WGS) entry which is preliminary data.</text>
</comment>
<dbReference type="InterPro" id="IPR051172">
    <property type="entry name" value="Chlamydia_OmcB"/>
</dbReference>
<evidence type="ECO:0000259" key="3">
    <source>
        <dbReference type="Pfam" id="PF01345"/>
    </source>
</evidence>
<feature type="domain" description="DUF11" evidence="3">
    <location>
        <begin position="537"/>
        <end position="641"/>
    </location>
</feature>
<dbReference type="NCBIfam" id="TIGR01451">
    <property type="entry name" value="B_ant_repeat"/>
    <property type="match status" value="5"/>
</dbReference>
<dbReference type="Gene3D" id="2.60.40.10">
    <property type="entry name" value="Immunoglobulins"/>
    <property type="match status" value="2"/>
</dbReference>
<feature type="domain" description="DUF11" evidence="3">
    <location>
        <begin position="663"/>
        <end position="778"/>
    </location>
</feature>
<dbReference type="InterPro" id="IPR013783">
    <property type="entry name" value="Ig-like_fold"/>
</dbReference>